<accession>A0A2N0XA64</accession>
<gene>
    <name evidence="1" type="ORF">CXB45_01495</name>
</gene>
<comment type="caution">
    <text evidence="1">The sequence shown here is derived from an EMBL/GenBank/DDBJ whole genome shotgun (WGS) entry which is preliminary data.</text>
</comment>
<sequence>MPKHNIGAKVFSCSDNLLQAPSHTLYSEPLWVQYQMSSEGVDTYLFKNSEYSIPCFHEPGQSNKRYTLSGICAPQKTLLVGNRRGYDNFITQSDRGTIDSIESEVLEFSASHNFSEVWYPFLTKSQAFEHAKRLGTVPVLSLVSASFETGGKSHEYFLKKFSKKKRNKIRKERSAAQSSSWSFYWENSSSVDISRFCQLLANVEEKHGKPTDVLHLEKLIERQLVHFGEKALFATCAKGNEIAVQALIIHERGKVAARSVGIDYDLARRDAKYFETTYYMPIDLAHQLGAFRVELGPGTLHAKSIRGASLSTRWWVPLRTSKSLKELKGMNVKIEDIVADQDLSPAEIDRIDLDVI</sequence>
<evidence type="ECO:0000313" key="2">
    <source>
        <dbReference type="Proteomes" id="UP000233249"/>
    </source>
</evidence>
<dbReference type="EMBL" id="PJAF01000002">
    <property type="protein sequence ID" value="PKF69590.1"/>
    <property type="molecule type" value="Genomic_DNA"/>
</dbReference>
<dbReference type="Gene3D" id="3.40.630.30">
    <property type="match status" value="1"/>
</dbReference>
<proteinExistence type="predicted"/>
<evidence type="ECO:0008006" key="3">
    <source>
        <dbReference type="Google" id="ProtNLM"/>
    </source>
</evidence>
<reference evidence="1 2" key="1">
    <citation type="submission" date="2017-12" db="EMBL/GenBank/DDBJ databases">
        <title>Corynebacterium mastitidis 16-1433 Genome.</title>
        <authorList>
            <person name="Gulvik C.A."/>
        </authorList>
    </citation>
    <scope>NUCLEOTIDE SEQUENCE [LARGE SCALE GENOMIC DNA]</scope>
    <source>
        <strain evidence="1 2">16-1433</strain>
    </source>
</reference>
<dbReference type="Proteomes" id="UP000233249">
    <property type="component" value="Unassembled WGS sequence"/>
</dbReference>
<name>A0A2N0XA64_9CORY</name>
<dbReference type="InterPro" id="IPR007434">
    <property type="entry name" value="FemAB-like"/>
</dbReference>
<evidence type="ECO:0000313" key="1">
    <source>
        <dbReference type="EMBL" id="PKF69590.1"/>
    </source>
</evidence>
<dbReference type="SUPFAM" id="SSF55729">
    <property type="entry name" value="Acyl-CoA N-acyltransferases (Nat)"/>
    <property type="match status" value="1"/>
</dbReference>
<organism evidence="1 2">
    <name type="scientific">Corynebacterium mastitidis</name>
    <dbReference type="NCBI Taxonomy" id="161890"/>
    <lineage>
        <taxon>Bacteria</taxon>
        <taxon>Bacillati</taxon>
        <taxon>Actinomycetota</taxon>
        <taxon>Actinomycetes</taxon>
        <taxon>Mycobacteriales</taxon>
        <taxon>Corynebacteriaceae</taxon>
        <taxon>Corynebacterium</taxon>
    </lineage>
</organism>
<dbReference type="AlphaFoldDB" id="A0A2N0XA64"/>
<protein>
    <recommendedName>
        <fullName evidence="3">BioF2-like acetyltransferase domain-containing protein</fullName>
    </recommendedName>
</protein>
<dbReference type="InterPro" id="IPR016181">
    <property type="entry name" value="Acyl_CoA_acyltransferase"/>
</dbReference>
<dbReference type="Pfam" id="PF04339">
    <property type="entry name" value="FemAB_like"/>
    <property type="match status" value="1"/>
</dbReference>